<organism evidence="1 2">
    <name type="scientific">Aeromonas veronii</name>
    <dbReference type="NCBI Taxonomy" id="654"/>
    <lineage>
        <taxon>Bacteria</taxon>
        <taxon>Pseudomonadati</taxon>
        <taxon>Pseudomonadota</taxon>
        <taxon>Gammaproteobacteria</taxon>
        <taxon>Aeromonadales</taxon>
        <taxon>Aeromonadaceae</taxon>
        <taxon>Aeromonas</taxon>
    </lineage>
</organism>
<protein>
    <submittedName>
        <fullName evidence="1">Uncharacterized protein</fullName>
    </submittedName>
</protein>
<gene>
    <name evidence="1" type="ORF">DAA48_22475</name>
</gene>
<evidence type="ECO:0000313" key="2">
    <source>
        <dbReference type="Proteomes" id="UP000241986"/>
    </source>
</evidence>
<name>A0A2T4MX76_AERVE</name>
<evidence type="ECO:0000313" key="1">
    <source>
        <dbReference type="EMBL" id="PTH79200.1"/>
    </source>
</evidence>
<accession>A0A2T4MX76</accession>
<sequence length="82" mass="9638">MTGLLALLNFQEKISEPKWFVLPGRITARVIEKECFFFLLLRLFLVQTNKTLEFKHISQNGLMFYLRASILLSQFLLFLGLK</sequence>
<dbReference type="AlphaFoldDB" id="A0A2T4MX76"/>
<dbReference type="Proteomes" id="UP000241986">
    <property type="component" value="Unassembled WGS sequence"/>
</dbReference>
<dbReference type="EMBL" id="PZKL01000045">
    <property type="protein sequence ID" value="PTH79200.1"/>
    <property type="molecule type" value="Genomic_DNA"/>
</dbReference>
<comment type="caution">
    <text evidence="1">The sequence shown here is derived from an EMBL/GenBank/DDBJ whole genome shotgun (WGS) entry which is preliminary data.</text>
</comment>
<reference evidence="1 2" key="1">
    <citation type="submission" date="2018-03" db="EMBL/GenBank/DDBJ databases">
        <title>Aeromonas veronii whole genome sequencing and analysis.</title>
        <authorList>
            <person name="Xie H."/>
            <person name="Liu T."/>
            <person name="Wang K."/>
        </authorList>
    </citation>
    <scope>NUCLEOTIDE SEQUENCE [LARGE SCALE GENOMIC DNA]</scope>
    <source>
        <strain evidence="1 2">XH.VA.1</strain>
    </source>
</reference>
<proteinExistence type="predicted"/>